<proteinExistence type="predicted"/>
<dbReference type="PaxDb" id="4113-PGSC0003DMT400051291"/>
<dbReference type="AlphaFoldDB" id="M1BRJ9"/>
<protein>
    <submittedName>
        <fullName evidence="2">Uncharacterized protein</fullName>
    </submittedName>
</protein>
<dbReference type="Proteomes" id="UP000011115">
    <property type="component" value="Unassembled WGS sequence"/>
</dbReference>
<dbReference type="EnsemblPlants" id="PGSC0003DMT400051291">
    <property type="protein sequence ID" value="PGSC0003DMT400051291"/>
    <property type="gene ID" value="PGSC0003DMG400019923"/>
</dbReference>
<accession>M1BRJ9</accession>
<evidence type="ECO:0000313" key="3">
    <source>
        <dbReference type="Proteomes" id="UP000011115"/>
    </source>
</evidence>
<dbReference type="Gramene" id="PGSC0003DMT400051291">
    <property type="protein sequence ID" value="PGSC0003DMT400051291"/>
    <property type="gene ID" value="PGSC0003DMG400019923"/>
</dbReference>
<dbReference type="InParanoid" id="M1BRJ9"/>
<organism evidence="2 3">
    <name type="scientific">Solanum tuberosum</name>
    <name type="common">Potato</name>
    <dbReference type="NCBI Taxonomy" id="4113"/>
    <lineage>
        <taxon>Eukaryota</taxon>
        <taxon>Viridiplantae</taxon>
        <taxon>Streptophyta</taxon>
        <taxon>Embryophyta</taxon>
        <taxon>Tracheophyta</taxon>
        <taxon>Spermatophyta</taxon>
        <taxon>Magnoliopsida</taxon>
        <taxon>eudicotyledons</taxon>
        <taxon>Gunneridae</taxon>
        <taxon>Pentapetalae</taxon>
        <taxon>asterids</taxon>
        <taxon>lamiids</taxon>
        <taxon>Solanales</taxon>
        <taxon>Solanaceae</taxon>
        <taxon>Solanoideae</taxon>
        <taxon>Solaneae</taxon>
        <taxon>Solanum</taxon>
    </lineage>
</organism>
<reference evidence="2" key="2">
    <citation type="submission" date="2015-06" db="UniProtKB">
        <authorList>
            <consortium name="EnsemblPlants"/>
        </authorList>
    </citation>
    <scope>IDENTIFICATION</scope>
    <source>
        <strain evidence="2">DM1-3 516 R44</strain>
    </source>
</reference>
<reference evidence="3" key="1">
    <citation type="journal article" date="2011" name="Nature">
        <title>Genome sequence and analysis of the tuber crop potato.</title>
        <authorList>
            <consortium name="The Potato Genome Sequencing Consortium"/>
        </authorList>
    </citation>
    <scope>NUCLEOTIDE SEQUENCE [LARGE SCALE GENOMIC DNA]</scope>
    <source>
        <strain evidence="3">cv. DM1-3 516 R44</strain>
    </source>
</reference>
<evidence type="ECO:0000256" key="1">
    <source>
        <dbReference type="SAM" id="MobiDB-lite"/>
    </source>
</evidence>
<sequence>MESKGTDIEFHSYDNYNKVCGKLKGVFTLNPRVRNVFLQAEQDNQAVSIAKDVDQPEIGTHEHFEQQRQPEKQRRS</sequence>
<keyword evidence="3" id="KW-1185">Reference proteome</keyword>
<feature type="region of interest" description="Disordered" evidence="1">
    <location>
        <begin position="54"/>
        <end position="76"/>
    </location>
</feature>
<name>M1BRJ9_SOLTU</name>
<evidence type="ECO:0000313" key="2">
    <source>
        <dbReference type="EnsemblPlants" id="PGSC0003DMT400051291"/>
    </source>
</evidence>
<dbReference type="HOGENOM" id="CLU_2659351_0_0_1"/>